<proteinExistence type="inferred from homology"/>
<reference evidence="7" key="2">
    <citation type="submission" date="2023-06" db="EMBL/GenBank/DDBJ databases">
        <authorList>
            <consortium name="Lawrence Berkeley National Laboratory"/>
            <person name="Haridas S."/>
            <person name="Hensen N."/>
            <person name="Bonometti L."/>
            <person name="Westerberg I."/>
            <person name="Brannstrom I.O."/>
            <person name="Guillou S."/>
            <person name="Cros-Aarteil S."/>
            <person name="Calhoun S."/>
            <person name="Kuo A."/>
            <person name="Mondo S."/>
            <person name="Pangilinan J."/>
            <person name="Riley R."/>
            <person name="Labutti K."/>
            <person name="Andreopoulos B."/>
            <person name="Lipzen A."/>
            <person name="Chen C."/>
            <person name="Yanf M."/>
            <person name="Daum C."/>
            <person name="Ng V."/>
            <person name="Clum A."/>
            <person name="Steindorff A."/>
            <person name="Ohm R."/>
            <person name="Martin F."/>
            <person name="Silar P."/>
            <person name="Natvig D."/>
            <person name="Lalanne C."/>
            <person name="Gautier V."/>
            <person name="Ament-Velasquez S.L."/>
            <person name="Kruys A."/>
            <person name="Hutchinson M.I."/>
            <person name="Powell A.J."/>
            <person name="Barry K."/>
            <person name="Miller A.N."/>
            <person name="Grigoriev I.V."/>
            <person name="Debuchy R."/>
            <person name="Gladieux P."/>
            <person name="Thoren M.H."/>
            <person name="Johannesson H."/>
        </authorList>
    </citation>
    <scope>NUCLEOTIDE SEQUENCE</scope>
    <source>
        <strain evidence="7">CBS 955.72</strain>
    </source>
</reference>
<accession>A0AAJ0MDG9</accession>
<keyword evidence="3" id="KW-0285">Flavoprotein</keyword>
<dbReference type="PANTHER" id="PTHR47356:SF2">
    <property type="entry name" value="FAD-BINDING DOMAIN-CONTAINING PROTEIN-RELATED"/>
    <property type="match status" value="1"/>
</dbReference>
<dbReference type="SUPFAM" id="SSF51905">
    <property type="entry name" value="FAD/NAD(P)-binding domain"/>
    <property type="match status" value="1"/>
</dbReference>
<gene>
    <name evidence="7" type="ORF">B0T25DRAFT_186068</name>
</gene>
<comment type="caution">
    <text evidence="7">The sequence shown here is derived from an EMBL/GenBank/DDBJ whole genome shotgun (WGS) entry which is preliminary data.</text>
</comment>
<dbReference type="GO" id="GO:0004497">
    <property type="term" value="F:monooxygenase activity"/>
    <property type="evidence" value="ECO:0007669"/>
    <property type="project" value="InterPro"/>
</dbReference>
<organism evidence="7 8">
    <name type="scientific">Lasiosphaeria hispida</name>
    <dbReference type="NCBI Taxonomy" id="260671"/>
    <lineage>
        <taxon>Eukaryota</taxon>
        <taxon>Fungi</taxon>
        <taxon>Dikarya</taxon>
        <taxon>Ascomycota</taxon>
        <taxon>Pezizomycotina</taxon>
        <taxon>Sordariomycetes</taxon>
        <taxon>Sordariomycetidae</taxon>
        <taxon>Sordariales</taxon>
        <taxon>Lasiosphaeriaceae</taxon>
        <taxon>Lasiosphaeria</taxon>
    </lineage>
</organism>
<dbReference type="Gene3D" id="3.50.50.60">
    <property type="entry name" value="FAD/NAD(P)-binding domain"/>
    <property type="match status" value="1"/>
</dbReference>
<dbReference type="EMBL" id="JAUIQD010000004">
    <property type="protein sequence ID" value="KAK3352450.1"/>
    <property type="molecule type" value="Genomic_DNA"/>
</dbReference>
<sequence length="451" mass="49925">MSNPKFKVIVIGGGPVGLTAAHALSQAGIDYVVLENRLSVTTDVGASLVLWPHGLRVLAQLGLLKPLREISVGMCRTQSLTLDGEKYRDSHVLDVIKNNHGSRQTIFHRAHLLRVLHENLSEADKACILTGKKVTDIVVSPDGVEARCADGSTYHGSIIIGADGTHSKVRQSMRELALKASASKVNKEQPYLSEYRALWCTFPRQAGFETGDAIDIHGDDVSLQCIVGQDRSWIFLYERLETPTGDRVTYSRDDVEAFAARFGEHAISEHLKVKDVFEKRYTAGMANLEEGIVKHWSWNRIVLVGDACHKFTPNQGLGYNNGIQDVARLVSELHRIVPVDNSASLPVGTLTKAFSRYQTSRMKAVRKDLKSSAGTTRMSVWSSWTYYVLDRHLLPSLTLVEGKMVSLMMGSTISKGPILDFMEGEEPFEGKVPWKNRIAAPKKSTPKALYP</sequence>
<dbReference type="InterPro" id="IPR002938">
    <property type="entry name" value="FAD-bd"/>
</dbReference>
<protein>
    <recommendedName>
        <fullName evidence="6">FAD-binding domain-containing protein</fullName>
    </recommendedName>
</protein>
<dbReference type="Pfam" id="PF01494">
    <property type="entry name" value="FAD_binding_3"/>
    <property type="match status" value="1"/>
</dbReference>
<feature type="domain" description="FAD-binding" evidence="6">
    <location>
        <begin position="6"/>
        <end position="334"/>
    </location>
</feature>
<evidence type="ECO:0000313" key="7">
    <source>
        <dbReference type="EMBL" id="KAK3352450.1"/>
    </source>
</evidence>
<evidence type="ECO:0000256" key="2">
    <source>
        <dbReference type="ARBA" id="ARBA00007992"/>
    </source>
</evidence>
<name>A0AAJ0MDG9_9PEZI</name>
<evidence type="ECO:0000313" key="8">
    <source>
        <dbReference type="Proteomes" id="UP001275084"/>
    </source>
</evidence>
<dbReference type="GO" id="GO:0071949">
    <property type="term" value="F:FAD binding"/>
    <property type="evidence" value="ECO:0007669"/>
    <property type="project" value="InterPro"/>
</dbReference>
<dbReference type="InterPro" id="IPR050562">
    <property type="entry name" value="FAD_mOase_fung"/>
</dbReference>
<dbReference type="AlphaFoldDB" id="A0AAJ0MDG9"/>
<evidence type="ECO:0000256" key="5">
    <source>
        <dbReference type="ARBA" id="ARBA00023002"/>
    </source>
</evidence>
<evidence type="ECO:0000256" key="1">
    <source>
        <dbReference type="ARBA" id="ARBA00001974"/>
    </source>
</evidence>
<dbReference type="Proteomes" id="UP001275084">
    <property type="component" value="Unassembled WGS sequence"/>
</dbReference>
<dbReference type="PANTHER" id="PTHR47356">
    <property type="entry name" value="FAD-DEPENDENT MONOOXYGENASE ASQG-RELATED"/>
    <property type="match status" value="1"/>
</dbReference>
<keyword evidence="4" id="KW-0274">FAD</keyword>
<keyword evidence="8" id="KW-1185">Reference proteome</keyword>
<dbReference type="InterPro" id="IPR036188">
    <property type="entry name" value="FAD/NAD-bd_sf"/>
</dbReference>
<evidence type="ECO:0000256" key="3">
    <source>
        <dbReference type="ARBA" id="ARBA00022630"/>
    </source>
</evidence>
<reference evidence="7" key="1">
    <citation type="journal article" date="2023" name="Mol. Phylogenet. Evol.">
        <title>Genome-scale phylogeny and comparative genomics of the fungal order Sordariales.</title>
        <authorList>
            <person name="Hensen N."/>
            <person name="Bonometti L."/>
            <person name="Westerberg I."/>
            <person name="Brannstrom I.O."/>
            <person name="Guillou S."/>
            <person name="Cros-Aarteil S."/>
            <person name="Calhoun S."/>
            <person name="Haridas S."/>
            <person name="Kuo A."/>
            <person name="Mondo S."/>
            <person name="Pangilinan J."/>
            <person name="Riley R."/>
            <person name="LaButti K."/>
            <person name="Andreopoulos B."/>
            <person name="Lipzen A."/>
            <person name="Chen C."/>
            <person name="Yan M."/>
            <person name="Daum C."/>
            <person name="Ng V."/>
            <person name="Clum A."/>
            <person name="Steindorff A."/>
            <person name="Ohm R.A."/>
            <person name="Martin F."/>
            <person name="Silar P."/>
            <person name="Natvig D.O."/>
            <person name="Lalanne C."/>
            <person name="Gautier V."/>
            <person name="Ament-Velasquez S.L."/>
            <person name="Kruys A."/>
            <person name="Hutchinson M.I."/>
            <person name="Powell A.J."/>
            <person name="Barry K."/>
            <person name="Miller A.N."/>
            <person name="Grigoriev I.V."/>
            <person name="Debuchy R."/>
            <person name="Gladieux P."/>
            <person name="Hiltunen Thoren M."/>
            <person name="Johannesson H."/>
        </authorList>
    </citation>
    <scope>NUCLEOTIDE SEQUENCE</scope>
    <source>
        <strain evidence="7">CBS 955.72</strain>
    </source>
</reference>
<keyword evidence="5" id="KW-0560">Oxidoreductase</keyword>
<evidence type="ECO:0000259" key="6">
    <source>
        <dbReference type="Pfam" id="PF01494"/>
    </source>
</evidence>
<comment type="cofactor">
    <cofactor evidence="1">
        <name>FAD</name>
        <dbReference type="ChEBI" id="CHEBI:57692"/>
    </cofactor>
</comment>
<evidence type="ECO:0000256" key="4">
    <source>
        <dbReference type="ARBA" id="ARBA00022827"/>
    </source>
</evidence>
<dbReference type="PRINTS" id="PR00420">
    <property type="entry name" value="RNGMNOXGNASE"/>
</dbReference>
<comment type="similarity">
    <text evidence="2">Belongs to the paxM FAD-dependent monooxygenase family.</text>
</comment>